<dbReference type="RefSeq" id="WP_053194763.1">
    <property type="nucleotide sequence ID" value="NZ_CP011409.1"/>
</dbReference>
<evidence type="ECO:0000313" key="2">
    <source>
        <dbReference type="Proteomes" id="UP000063429"/>
    </source>
</evidence>
<dbReference type="InterPro" id="IPR050772">
    <property type="entry name" value="Hydratase-Decarb/MhpD_sf"/>
</dbReference>
<sequence>MDKQKDTQKIKAAAALLLAARNHEVALARLPDEYVPVDAAEAYAVQDQVSAALGEVGGWKVGAKAPGAQPSCAPMPAQFIFAAPYHFFDLLTAGSRGIEVEIALRMKHDLPPRSTPYSEAEVVAAVATVHPAIELVSSRYTEYPAANPLAGLADALSNCAFIYGPGRSDLGQIDQSIQHAELYFNGLEVAKTVGGNPVVDIWPLVTWLVNHLCERCGGIKAGQFVTTGSCTGLLFADKGSSVNALLQNIGKVDISFAQA</sequence>
<dbReference type="Gene3D" id="3.90.850.10">
    <property type="entry name" value="Fumarylacetoacetase-like, C-terminal domain"/>
    <property type="match status" value="1"/>
</dbReference>
<reference evidence="2" key="1">
    <citation type="journal article" date="2015" name="Genome Announc.">
        <title>Complete Genome Sequence of Herbaspirillum hiltneri N3 (DSM 17495), Isolated from Surface-Sterilized Wheat Roots.</title>
        <authorList>
            <person name="Guizelini D."/>
            <person name="Saizaki P.M."/>
            <person name="Coimbra N.A."/>
            <person name="Weiss V.A."/>
            <person name="Faoro H."/>
            <person name="Sfeir M.Z."/>
            <person name="Baura V.A."/>
            <person name="Monteiro R.A."/>
            <person name="Chubatsu L.S."/>
            <person name="Souza E.M."/>
            <person name="Cruz L.M."/>
            <person name="Pedrosa F.O."/>
            <person name="Raittz R.T."/>
            <person name="Marchaukoski J.N."/>
            <person name="Steffens M.B."/>
        </authorList>
    </citation>
    <scope>NUCLEOTIDE SEQUENCE [LARGE SCALE GENOMIC DNA]</scope>
    <source>
        <strain evidence="2">N3</strain>
    </source>
</reference>
<keyword evidence="2" id="KW-1185">Reference proteome</keyword>
<gene>
    <name evidence="1" type="ORF">F506_00465</name>
</gene>
<dbReference type="Proteomes" id="UP000063429">
    <property type="component" value="Chromosome"/>
</dbReference>
<dbReference type="EMBL" id="CP011409">
    <property type="protein sequence ID" value="AKZ61336.1"/>
    <property type="molecule type" value="Genomic_DNA"/>
</dbReference>
<evidence type="ECO:0000313" key="1">
    <source>
        <dbReference type="EMBL" id="AKZ61336.1"/>
    </source>
</evidence>
<accession>A0ABM5UVW5</accession>
<proteinExistence type="predicted"/>
<protein>
    <submittedName>
        <fullName evidence="1">2-keto-4-pentenoate hydratase</fullName>
    </submittedName>
</protein>
<dbReference type="InterPro" id="IPR036663">
    <property type="entry name" value="Fumarylacetoacetase_C_sf"/>
</dbReference>
<name>A0ABM5UVW5_9BURK</name>
<organism evidence="1 2">
    <name type="scientific">Herbaspirillum hiltneri N3</name>
    <dbReference type="NCBI Taxonomy" id="1262470"/>
    <lineage>
        <taxon>Bacteria</taxon>
        <taxon>Pseudomonadati</taxon>
        <taxon>Pseudomonadota</taxon>
        <taxon>Betaproteobacteria</taxon>
        <taxon>Burkholderiales</taxon>
        <taxon>Oxalobacteraceae</taxon>
        <taxon>Herbaspirillum</taxon>
    </lineage>
</organism>
<dbReference type="PANTHER" id="PTHR30143">
    <property type="entry name" value="ACID HYDRATASE"/>
    <property type="match status" value="1"/>
</dbReference>
<dbReference type="SUPFAM" id="SSF56529">
    <property type="entry name" value="FAH"/>
    <property type="match status" value="1"/>
</dbReference>
<dbReference type="PANTHER" id="PTHR30143:SF0">
    <property type="entry name" value="2-KETO-4-PENTENOATE HYDRATASE"/>
    <property type="match status" value="1"/>
</dbReference>